<feature type="transmembrane region" description="Helical" evidence="10">
    <location>
        <begin position="283"/>
        <end position="306"/>
    </location>
</feature>
<protein>
    <recommendedName>
        <fullName evidence="3">Multidrug export protein MepA</fullName>
    </recommendedName>
</protein>
<keyword evidence="7 10" id="KW-1133">Transmembrane helix</keyword>
<sequence length="458" mass="49913">MQLENNLGRDNIKTLVVRLAIPSMLAQFVSVFYSIVDRMYIGNISGVGELALAGVGICGPIVTLISSFSALIGFGGAPLLAIRMGEKNTEAARRVVANSFMMLMALAVCLTGASLLLKDHLLMWFGASEATFPYANQYITIYLCGTVFALIAAGMNQFIICQGFAKIGMKSVMFGAIVNLVLDPVFIFGFRMGVSGAALATVLAQACSAIYILLVLFGKKVPVKITFSGFDRRVCGRILALGFSPFIIIALDNVLIITMNTVLQTYGGPERGDMMVTCGTIMQSFMLMVTMPLGGITAGTQSILGYNYGSRQVNRVRHAEREILKITILFTAVMFLLSQTCSRFFVLIFTRNPEYIAMSVKAIRISTLMIIPLAVQYTVVDGFTGMGIAKIAISLSLYRKLLFFIAVTLLPRYFGVEAVFYTEPIIDIAAAVMSATVYQLVCGRILKKRLLEGRRSRA</sequence>
<dbReference type="EMBL" id="ADLN01000078">
    <property type="protein sequence ID" value="EHI59061.1"/>
    <property type="molecule type" value="Genomic_DNA"/>
</dbReference>
<evidence type="ECO:0000256" key="6">
    <source>
        <dbReference type="ARBA" id="ARBA00022692"/>
    </source>
</evidence>
<evidence type="ECO:0000256" key="9">
    <source>
        <dbReference type="ARBA" id="ARBA00023251"/>
    </source>
</evidence>
<dbReference type="InterPro" id="IPR051327">
    <property type="entry name" value="MATE_MepA_subfamily"/>
</dbReference>
<comment type="subcellular location">
    <subcellularLocation>
        <location evidence="1">Cell membrane</location>
        <topology evidence="1">Multi-pass membrane protein</topology>
    </subcellularLocation>
</comment>
<dbReference type="PATRIC" id="fig|742737.3.peg.2991"/>
<comment type="caution">
    <text evidence="11">The sequence shown here is derived from an EMBL/GenBank/DDBJ whole genome shotgun (WGS) entry which is preliminary data.</text>
</comment>
<keyword evidence="12" id="KW-1185">Reference proteome</keyword>
<dbReference type="InterPro" id="IPR048279">
    <property type="entry name" value="MdtK-like"/>
</dbReference>
<name>G5IHL4_9FIRM</name>
<dbReference type="Proteomes" id="UP000005384">
    <property type="component" value="Unassembled WGS sequence"/>
</dbReference>
<dbReference type="NCBIfam" id="TIGR00797">
    <property type="entry name" value="matE"/>
    <property type="match status" value="1"/>
</dbReference>
<dbReference type="PIRSF" id="PIRSF006603">
    <property type="entry name" value="DinF"/>
    <property type="match status" value="1"/>
</dbReference>
<dbReference type="Pfam" id="PF01554">
    <property type="entry name" value="MatE"/>
    <property type="match status" value="2"/>
</dbReference>
<dbReference type="GO" id="GO:0005886">
    <property type="term" value="C:plasma membrane"/>
    <property type="evidence" value="ECO:0007669"/>
    <property type="project" value="UniProtKB-SubCell"/>
</dbReference>
<evidence type="ECO:0000256" key="3">
    <source>
        <dbReference type="ARBA" id="ARBA00022106"/>
    </source>
</evidence>
<feature type="transmembrane region" description="Helical" evidence="10">
    <location>
        <begin position="137"/>
        <end position="160"/>
    </location>
</feature>
<keyword evidence="6 10" id="KW-0812">Transmembrane</keyword>
<feature type="transmembrane region" description="Helical" evidence="10">
    <location>
        <begin position="428"/>
        <end position="446"/>
    </location>
</feature>
<keyword evidence="9" id="KW-0046">Antibiotic resistance</keyword>
<dbReference type="GO" id="GO:0015297">
    <property type="term" value="F:antiporter activity"/>
    <property type="evidence" value="ECO:0007669"/>
    <property type="project" value="InterPro"/>
</dbReference>
<evidence type="ECO:0000313" key="11">
    <source>
        <dbReference type="EMBL" id="EHI59061.1"/>
    </source>
</evidence>
<evidence type="ECO:0000256" key="7">
    <source>
        <dbReference type="ARBA" id="ARBA00022989"/>
    </source>
</evidence>
<organism evidence="11 12">
    <name type="scientific">Hungatella hathewayi WAL-18680</name>
    <dbReference type="NCBI Taxonomy" id="742737"/>
    <lineage>
        <taxon>Bacteria</taxon>
        <taxon>Bacillati</taxon>
        <taxon>Bacillota</taxon>
        <taxon>Clostridia</taxon>
        <taxon>Lachnospirales</taxon>
        <taxon>Lachnospiraceae</taxon>
        <taxon>Hungatella</taxon>
    </lineage>
</organism>
<feature type="transmembrane region" description="Helical" evidence="10">
    <location>
        <begin position="362"/>
        <end position="380"/>
    </location>
</feature>
<evidence type="ECO:0000256" key="8">
    <source>
        <dbReference type="ARBA" id="ARBA00023136"/>
    </source>
</evidence>
<dbReference type="GO" id="GO:0042910">
    <property type="term" value="F:xenobiotic transmembrane transporter activity"/>
    <property type="evidence" value="ECO:0007669"/>
    <property type="project" value="InterPro"/>
</dbReference>
<keyword evidence="8 10" id="KW-0472">Membrane</keyword>
<dbReference type="CDD" id="cd13143">
    <property type="entry name" value="MATE_MepA_like"/>
    <property type="match status" value="1"/>
</dbReference>
<evidence type="ECO:0000256" key="10">
    <source>
        <dbReference type="SAM" id="Phobius"/>
    </source>
</evidence>
<feature type="transmembrane region" description="Helical" evidence="10">
    <location>
        <begin position="196"/>
        <end position="217"/>
    </location>
</feature>
<evidence type="ECO:0000256" key="1">
    <source>
        <dbReference type="ARBA" id="ARBA00004651"/>
    </source>
</evidence>
<evidence type="ECO:0000256" key="2">
    <source>
        <dbReference type="ARBA" id="ARBA00008417"/>
    </source>
</evidence>
<feature type="transmembrane region" description="Helical" evidence="10">
    <location>
        <begin position="50"/>
        <end position="74"/>
    </location>
</feature>
<evidence type="ECO:0000256" key="4">
    <source>
        <dbReference type="ARBA" id="ARBA00022448"/>
    </source>
</evidence>
<dbReference type="HOGENOM" id="CLU_012893_0_0_9"/>
<dbReference type="PANTHER" id="PTHR43823">
    <property type="entry name" value="SPORULATION PROTEIN YKVU"/>
    <property type="match status" value="1"/>
</dbReference>
<dbReference type="OrthoDB" id="9811110at2"/>
<reference evidence="11 12" key="1">
    <citation type="submission" date="2011-08" db="EMBL/GenBank/DDBJ databases">
        <title>The Genome Sequence of Clostridium hathewayi WAL-18680.</title>
        <authorList>
            <consortium name="The Broad Institute Genome Sequencing Platform"/>
            <person name="Earl A."/>
            <person name="Ward D."/>
            <person name="Feldgarden M."/>
            <person name="Gevers D."/>
            <person name="Finegold S.M."/>
            <person name="Summanen P.H."/>
            <person name="Molitoris D.R."/>
            <person name="Song M."/>
            <person name="Daigneault M."/>
            <person name="Allen-Vercoe E."/>
            <person name="Young S.K."/>
            <person name="Zeng Q."/>
            <person name="Gargeya S."/>
            <person name="Fitzgerald M."/>
            <person name="Haas B."/>
            <person name="Abouelleil A."/>
            <person name="Alvarado L."/>
            <person name="Arachchi H.M."/>
            <person name="Berlin A."/>
            <person name="Brown A."/>
            <person name="Chapman S.B."/>
            <person name="Chen Z."/>
            <person name="Dunbar C."/>
            <person name="Freedman E."/>
            <person name="Gearin G."/>
            <person name="Gellesch M."/>
            <person name="Goldberg J."/>
            <person name="Griggs A."/>
            <person name="Gujja S."/>
            <person name="Heiman D."/>
            <person name="Howarth C."/>
            <person name="Larson L."/>
            <person name="Lui A."/>
            <person name="MacDonald P.J.P."/>
            <person name="Montmayeur A."/>
            <person name="Murphy C."/>
            <person name="Neiman D."/>
            <person name="Pearson M."/>
            <person name="Priest M."/>
            <person name="Roberts A."/>
            <person name="Saif S."/>
            <person name="Shea T."/>
            <person name="Shenoy N."/>
            <person name="Sisk P."/>
            <person name="Stolte C."/>
            <person name="Sykes S."/>
            <person name="Wortman J."/>
            <person name="Nusbaum C."/>
            <person name="Birren B."/>
        </authorList>
    </citation>
    <scope>NUCLEOTIDE SEQUENCE [LARGE SCALE GENOMIC DNA]</scope>
    <source>
        <strain evidence="11 12">WAL-18680</strain>
    </source>
</reference>
<gene>
    <name evidence="11" type="ORF">HMPREF9473_02992</name>
</gene>
<proteinExistence type="inferred from homology"/>
<feature type="transmembrane region" description="Helical" evidence="10">
    <location>
        <begin position="326"/>
        <end position="350"/>
    </location>
</feature>
<dbReference type="RefSeq" id="WP_006780968.1">
    <property type="nucleotide sequence ID" value="NZ_CP040506.1"/>
</dbReference>
<dbReference type="InterPro" id="IPR002528">
    <property type="entry name" value="MATE_fam"/>
</dbReference>
<accession>G5IHL4</accession>
<dbReference type="PANTHER" id="PTHR43823:SF3">
    <property type="entry name" value="MULTIDRUG EXPORT PROTEIN MEPA"/>
    <property type="match status" value="1"/>
</dbReference>
<dbReference type="GO" id="GO:0046677">
    <property type="term" value="P:response to antibiotic"/>
    <property type="evidence" value="ECO:0007669"/>
    <property type="project" value="UniProtKB-KW"/>
</dbReference>
<feature type="transmembrane region" description="Helical" evidence="10">
    <location>
        <begin position="172"/>
        <end position="190"/>
    </location>
</feature>
<dbReference type="InterPro" id="IPR045070">
    <property type="entry name" value="MATE_MepA-like"/>
</dbReference>
<comment type="similarity">
    <text evidence="2">Belongs to the multi antimicrobial extrusion (MATE) (TC 2.A.66.1) family. MepA subfamily.</text>
</comment>
<keyword evidence="5" id="KW-1003">Cell membrane</keyword>
<dbReference type="AlphaFoldDB" id="G5IHL4"/>
<evidence type="ECO:0000313" key="12">
    <source>
        <dbReference type="Proteomes" id="UP000005384"/>
    </source>
</evidence>
<feature type="transmembrane region" description="Helical" evidence="10">
    <location>
        <begin position="238"/>
        <end position="263"/>
    </location>
</feature>
<keyword evidence="4" id="KW-0813">Transport</keyword>
<feature type="transmembrane region" description="Helical" evidence="10">
    <location>
        <begin position="95"/>
        <end position="117"/>
    </location>
</feature>
<evidence type="ECO:0000256" key="5">
    <source>
        <dbReference type="ARBA" id="ARBA00022475"/>
    </source>
</evidence>
<feature type="transmembrane region" description="Helical" evidence="10">
    <location>
        <begin position="15"/>
        <end position="35"/>
    </location>
</feature>